<dbReference type="Gene3D" id="3.40.50.1000">
    <property type="entry name" value="HAD superfamily/HAD-like"/>
    <property type="match status" value="1"/>
</dbReference>
<dbReference type="Pfam" id="PF08282">
    <property type="entry name" value="Hydrolase_3"/>
    <property type="match status" value="1"/>
</dbReference>
<gene>
    <name evidence="1" type="ORF">SADUNF_Sadunf06G0187700</name>
</gene>
<evidence type="ECO:0000313" key="1">
    <source>
        <dbReference type="EMBL" id="KAF9681074.1"/>
    </source>
</evidence>
<dbReference type="InterPro" id="IPR023214">
    <property type="entry name" value="HAD_sf"/>
</dbReference>
<keyword evidence="2" id="KW-1185">Reference proteome</keyword>
<reference evidence="1 2" key="1">
    <citation type="submission" date="2020-10" db="EMBL/GenBank/DDBJ databases">
        <title>Plant Genome Project.</title>
        <authorList>
            <person name="Zhang R.-G."/>
        </authorList>
    </citation>
    <scope>NUCLEOTIDE SEQUENCE [LARGE SCALE GENOMIC DNA]</scope>
    <source>
        <strain evidence="1">FAFU-HL-1</strain>
        <tissue evidence="1">Leaf</tissue>
    </source>
</reference>
<dbReference type="Gene3D" id="3.30.1240.10">
    <property type="match status" value="1"/>
</dbReference>
<sequence length="339" mass="37029">MCWTEHSRAARTKCGIGNEVCIWYFKKFAFKTRDEAMSDFGGFDSINDEFTRKLNEEWRLQHVSGTFQLKVQIFLTNANALKEALSGGVKVVIATDKGLSVYGRHGREILRSNFSACLLCPGLDIPGSQDHCHHQALVLGFEIVGISLLLVEQEANGGRASVVQAGPNMLEIVLPGTSKGSGVKATLDHLGVTAKEIRADLMPELASPGIALGNGSEKTKAAADVIGASNDEMLWLKLSSCTHSECDLSVATNQANRADKHKQIPKWAVTLQFSGYKPNDECAWSSAIHNGGKAHFFGSQPSMRIRQGFVIAFDMFSKIISIFFQPSMHSWIAHFTPTA</sequence>
<organism evidence="1 2">
    <name type="scientific">Salix dunnii</name>
    <dbReference type="NCBI Taxonomy" id="1413687"/>
    <lineage>
        <taxon>Eukaryota</taxon>
        <taxon>Viridiplantae</taxon>
        <taxon>Streptophyta</taxon>
        <taxon>Embryophyta</taxon>
        <taxon>Tracheophyta</taxon>
        <taxon>Spermatophyta</taxon>
        <taxon>Magnoliopsida</taxon>
        <taxon>eudicotyledons</taxon>
        <taxon>Gunneridae</taxon>
        <taxon>Pentapetalae</taxon>
        <taxon>rosids</taxon>
        <taxon>fabids</taxon>
        <taxon>Malpighiales</taxon>
        <taxon>Salicaceae</taxon>
        <taxon>Saliceae</taxon>
        <taxon>Salix</taxon>
    </lineage>
</organism>
<accession>A0A835KA36</accession>
<dbReference type="AlphaFoldDB" id="A0A835KA36"/>
<dbReference type="PANTHER" id="PTHR46986:SF1">
    <property type="entry name" value="ENDORIBONUCLEASE YBEY, CHLOROPLASTIC"/>
    <property type="match status" value="1"/>
</dbReference>
<dbReference type="PANTHER" id="PTHR46986">
    <property type="entry name" value="ENDORIBONUCLEASE YBEY, CHLOROPLASTIC"/>
    <property type="match status" value="1"/>
</dbReference>
<comment type="caution">
    <text evidence="1">The sequence shown here is derived from an EMBL/GenBank/DDBJ whole genome shotgun (WGS) entry which is preliminary data.</text>
</comment>
<dbReference type="EMBL" id="JADGMS010000006">
    <property type="protein sequence ID" value="KAF9681074.1"/>
    <property type="molecule type" value="Genomic_DNA"/>
</dbReference>
<dbReference type="SUPFAM" id="SSF56784">
    <property type="entry name" value="HAD-like"/>
    <property type="match status" value="1"/>
</dbReference>
<dbReference type="GO" id="GO:0006364">
    <property type="term" value="P:rRNA processing"/>
    <property type="evidence" value="ECO:0007669"/>
    <property type="project" value="InterPro"/>
</dbReference>
<name>A0A835KA36_9ROSI</name>
<dbReference type="InterPro" id="IPR036412">
    <property type="entry name" value="HAD-like_sf"/>
</dbReference>
<dbReference type="Proteomes" id="UP000657918">
    <property type="component" value="Unassembled WGS sequence"/>
</dbReference>
<protein>
    <submittedName>
        <fullName evidence="1">Uncharacterized protein</fullName>
    </submittedName>
</protein>
<dbReference type="InterPro" id="IPR002036">
    <property type="entry name" value="YbeY"/>
</dbReference>
<proteinExistence type="predicted"/>
<evidence type="ECO:0000313" key="2">
    <source>
        <dbReference type="Proteomes" id="UP000657918"/>
    </source>
</evidence>
<dbReference type="OrthoDB" id="27226at2759"/>
<dbReference type="GO" id="GO:0004222">
    <property type="term" value="F:metalloendopeptidase activity"/>
    <property type="evidence" value="ECO:0007669"/>
    <property type="project" value="InterPro"/>
</dbReference>